<accession>A0AAE9BYE0</accession>
<reference evidence="1" key="1">
    <citation type="submission" date="2021-05" db="EMBL/GenBank/DDBJ databases">
        <title>Diversity, taxonomy and evolution of archaeal viruses of the class Caudoviricetes.</title>
        <authorList>
            <person name="Liu Y."/>
            <person name="Demina T.A."/>
            <person name="Roux S."/>
            <person name="Aiewsakun P."/>
            <person name="Kazlauskas D."/>
            <person name="Simmonds P."/>
            <person name="Prangishvili D."/>
            <person name="Oksanen H.M."/>
            <person name="Krupovic M."/>
        </authorList>
    </citation>
    <scope>NUCLEOTIDE SEQUENCE</scope>
    <source>
        <strain evidence="1">HRTV-28/28</strain>
    </source>
</reference>
<organism evidence="1 2">
    <name type="scientific">Halorubrum tailed virus 28</name>
    <dbReference type="NCBI Taxonomy" id="2878009"/>
    <lineage>
        <taxon>Viruses</taxon>
        <taxon>Duplodnaviria</taxon>
        <taxon>Heunggongvirae</taxon>
        <taxon>Uroviricota</taxon>
        <taxon>Caudoviricetes</taxon>
        <taxon>Suolaviridae</taxon>
        <taxon>Pormufvirus</taxon>
        <taxon>Pormufvirus salinum</taxon>
        <taxon>Pormufvirus HRTV28</taxon>
    </lineage>
</organism>
<dbReference type="EMBL" id="MZ334528">
    <property type="protein sequence ID" value="UBF23500.1"/>
    <property type="molecule type" value="Genomic_DNA"/>
</dbReference>
<protein>
    <submittedName>
        <fullName evidence="1">Uncharacterized protein</fullName>
    </submittedName>
</protein>
<gene>
    <name evidence="1" type="ORF">HRTV-28_gp62</name>
</gene>
<evidence type="ECO:0000313" key="1">
    <source>
        <dbReference type="EMBL" id="UBF23500.1"/>
    </source>
</evidence>
<dbReference type="Proteomes" id="UP000827176">
    <property type="component" value="Segment"/>
</dbReference>
<proteinExistence type="predicted"/>
<name>A0AAE9BYE0_9CAUD</name>
<sequence length="75" mass="8339">MTQETPARPPIRRTVRNFLLDYHRVVDDLLVAAVHAETGAGTLAIRATVKRMEQHGEIYNAAGDADAPEWKVTRA</sequence>
<evidence type="ECO:0000313" key="2">
    <source>
        <dbReference type="Proteomes" id="UP000827176"/>
    </source>
</evidence>
<keyword evidence="2" id="KW-1185">Reference proteome</keyword>